<evidence type="ECO:0000313" key="10">
    <source>
        <dbReference type="Proteomes" id="UP000520052"/>
    </source>
</evidence>
<evidence type="ECO:0000313" key="5">
    <source>
        <dbReference type="EMBL" id="NWJ83176.1"/>
    </source>
</evidence>
<evidence type="ECO:0000313" key="13">
    <source>
        <dbReference type="Proteomes" id="UP000549797"/>
    </source>
</evidence>
<comment type="caution">
    <text evidence="7">The sequence shown here is derived from an EMBL/GenBank/DDBJ whole genome shotgun (WGS) entry which is preliminary data.</text>
</comment>
<organism evidence="7 14">
    <name type="scientific">Marine Group I thaumarchaeote</name>
    <dbReference type="NCBI Taxonomy" id="2511932"/>
    <lineage>
        <taxon>Archaea</taxon>
        <taxon>Nitrososphaerota</taxon>
        <taxon>Marine Group I</taxon>
    </lineage>
</organism>
<evidence type="ECO:0000313" key="2">
    <source>
        <dbReference type="EMBL" id="NWJ28656.1"/>
    </source>
</evidence>
<evidence type="ECO:0000313" key="4">
    <source>
        <dbReference type="EMBL" id="NWJ56555.1"/>
    </source>
</evidence>
<dbReference type="Proteomes" id="UP000568446">
    <property type="component" value="Unassembled WGS sequence"/>
</dbReference>
<evidence type="ECO:0000313" key="7">
    <source>
        <dbReference type="EMBL" id="NWK06964.1"/>
    </source>
</evidence>
<evidence type="ECO:0000313" key="16">
    <source>
        <dbReference type="Proteomes" id="UP000568446"/>
    </source>
</evidence>
<evidence type="ECO:0000313" key="1">
    <source>
        <dbReference type="EMBL" id="NWJ20538.1"/>
    </source>
</evidence>
<dbReference type="Proteomes" id="UP000587702">
    <property type="component" value="Unassembled WGS sequence"/>
</dbReference>
<dbReference type="Proteomes" id="UP000547822">
    <property type="component" value="Unassembled WGS sequence"/>
</dbReference>
<reference evidence="10 11" key="1">
    <citation type="journal article" date="2019" name="Environ. Microbiol.">
        <title>Genomics insights into ecotype formation of ammonia-oxidizing archaea in the deep ocean.</title>
        <authorList>
            <person name="Wang Y."/>
            <person name="Huang J.M."/>
            <person name="Cui G.J."/>
            <person name="Nunoura T."/>
            <person name="Takaki Y."/>
            <person name="Li W.L."/>
            <person name="Li J."/>
            <person name="Gao Z.M."/>
            <person name="Takai K."/>
            <person name="Zhang A.Q."/>
            <person name="Stepanauskas R."/>
        </authorList>
    </citation>
    <scope>NUCLEOTIDE SEQUENCE [LARGE SCALE GENOMIC DNA]</scope>
    <source>
        <strain evidence="3 16">C4</strain>
        <strain evidence="8 13">D1a</strain>
        <strain evidence="1 18">L14</strain>
        <strain evidence="4 17">L15a</strain>
        <strain evidence="9 11">L19a</strain>
        <strain evidence="7 14">T1C4</strain>
        <strain evidence="2 15">T1L11</strain>
        <strain evidence="6 12">T1L9</strain>
        <strain evidence="5 10">T3L1</strain>
    </source>
</reference>
<evidence type="ECO:0000313" key="6">
    <source>
        <dbReference type="EMBL" id="NWK01498.1"/>
    </source>
</evidence>
<dbReference type="Proteomes" id="UP000520052">
    <property type="component" value="Unassembled WGS sequence"/>
</dbReference>
<dbReference type="Proteomes" id="UP000559282">
    <property type="component" value="Unassembled WGS sequence"/>
</dbReference>
<dbReference type="Proteomes" id="UP000575480">
    <property type="component" value="Unassembled WGS sequence"/>
</dbReference>
<gene>
    <name evidence="6" type="ORF">HX840_06320</name>
    <name evidence="7" type="ORF">HX847_00820</name>
    <name evidence="2" type="ORF">HX848_04615</name>
    <name evidence="3" type="ORF">HX850_00250</name>
    <name evidence="8" type="ORF">HX852_02260</name>
    <name evidence="9" type="ORF">HX853_07225</name>
    <name evidence="5" type="ORF">HX854_00280</name>
    <name evidence="4" type="ORF">HX858_02120</name>
    <name evidence="1" type="ORF">HX860_05680</name>
</gene>
<dbReference type="EMBL" id="JACATE010000006">
    <property type="protein sequence ID" value="NWJ28656.1"/>
    <property type="molecule type" value="Genomic_DNA"/>
</dbReference>
<dbReference type="EMBL" id="JACATF010000001">
    <property type="protein sequence ID" value="NWK06964.1"/>
    <property type="molecule type" value="Genomic_DNA"/>
</dbReference>
<dbReference type="EMBL" id="JACATD010000008">
    <property type="protein sequence ID" value="NWK01498.1"/>
    <property type="molecule type" value="Genomic_DNA"/>
</dbReference>
<evidence type="ECO:0000313" key="9">
    <source>
        <dbReference type="EMBL" id="NWK14404.1"/>
    </source>
</evidence>
<evidence type="ECO:0000313" key="12">
    <source>
        <dbReference type="Proteomes" id="UP000547822"/>
    </source>
</evidence>
<dbReference type="EMBL" id="JACATK010000001">
    <property type="protein sequence ID" value="NWJ29344.1"/>
    <property type="molecule type" value="Genomic_DNA"/>
</dbReference>
<evidence type="ECO:0000313" key="8">
    <source>
        <dbReference type="EMBL" id="NWK08608.1"/>
    </source>
</evidence>
<evidence type="ECO:0000313" key="17">
    <source>
        <dbReference type="Proteomes" id="UP000575480"/>
    </source>
</evidence>
<dbReference type="Proteomes" id="UP000535457">
    <property type="component" value="Unassembled WGS sequence"/>
</dbReference>
<dbReference type="EMBL" id="JACATH010000001">
    <property type="protein sequence ID" value="NWJ56555.1"/>
    <property type="molecule type" value="Genomic_DNA"/>
</dbReference>
<accession>A0A7K4NV95</accession>
<dbReference type="EMBL" id="JACATG010000015">
    <property type="protein sequence ID" value="NWK14404.1"/>
    <property type="molecule type" value="Genomic_DNA"/>
</dbReference>
<evidence type="ECO:0000313" key="11">
    <source>
        <dbReference type="Proteomes" id="UP000535457"/>
    </source>
</evidence>
<name>A0A7K4NV95_9ARCH</name>
<dbReference type="Proteomes" id="UP000563820">
    <property type="component" value="Unassembled WGS sequence"/>
</dbReference>
<dbReference type="Proteomes" id="UP000549797">
    <property type="component" value="Unassembled WGS sequence"/>
</dbReference>
<sequence>MKELFFGTFVASAASYPTCFVLAQAVKDLTVKVKHKIHSEIITVYSD</sequence>
<dbReference type="EMBL" id="JACATI010000006">
    <property type="protein sequence ID" value="NWJ20538.1"/>
    <property type="molecule type" value="Genomic_DNA"/>
</dbReference>
<reference evidence="7" key="2">
    <citation type="submission" date="2020-06" db="EMBL/GenBank/DDBJ databases">
        <authorList>
            <person name="Wang Y."/>
        </authorList>
    </citation>
    <scope>NUCLEOTIDE SEQUENCE</scope>
    <source>
        <strain evidence="3">C4</strain>
        <strain evidence="8">D1a</strain>
        <strain evidence="1">L14</strain>
        <strain evidence="4">L15a</strain>
        <strain evidence="9">L19a</strain>
        <strain evidence="7">T1C4</strain>
        <strain evidence="2">T1L11</strain>
        <strain evidence="6">T1L9</strain>
        <strain evidence="5">T3L1</strain>
    </source>
</reference>
<proteinExistence type="predicted"/>
<evidence type="ECO:0000313" key="18">
    <source>
        <dbReference type="Proteomes" id="UP000587702"/>
    </source>
</evidence>
<dbReference type="EMBL" id="JACATJ010000002">
    <property type="protein sequence ID" value="NWK08608.1"/>
    <property type="molecule type" value="Genomic_DNA"/>
</dbReference>
<dbReference type="EMBL" id="JACATC010000001">
    <property type="protein sequence ID" value="NWJ83176.1"/>
    <property type="molecule type" value="Genomic_DNA"/>
</dbReference>
<protein>
    <submittedName>
        <fullName evidence="7">Uncharacterized protein</fullName>
    </submittedName>
</protein>
<evidence type="ECO:0000313" key="3">
    <source>
        <dbReference type="EMBL" id="NWJ29344.1"/>
    </source>
</evidence>
<dbReference type="AlphaFoldDB" id="A0A7K4NV95"/>
<evidence type="ECO:0000313" key="14">
    <source>
        <dbReference type="Proteomes" id="UP000559282"/>
    </source>
</evidence>
<evidence type="ECO:0000313" key="15">
    <source>
        <dbReference type="Proteomes" id="UP000563820"/>
    </source>
</evidence>